<dbReference type="Gene3D" id="2.60.40.1220">
    <property type="match status" value="1"/>
</dbReference>
<dbReference type="OrthoDB" id="1706086at2"/>
<accession>K8EIL6</accession>
<dbReference type="EMBL" id="CAOS01000010">
    <property type="protein sequence ID" value="CCO08446.1"/>
    <property type="molecule type" value="Genomic_DNA"/>
</dbReference>
<evidence type="ECO:0000259" key="2">
    <source>
        <dbReference type="SMART" id="SM00635"/>
    </source>
</evidence>
<dbReference type="InterPro" id="IPR014755">
    <property type="entry name" value="Cu-Rt/internalin_Ig-like"/>
</dbReference>
<protein>
    <recommendedName>
        <fullName evidence="2">BIG2 domain-containing protein</fullName>
    </recommendedName>
</protein>
<feature type="domain" description="BIG2" evidence="2">
    <location>
        <begin position="67"/>
        <end position="152"/>
    </location>
</feature>
<dbReference type="InterPro" id="IPR003343">
    <property type="entry name" value="Big_2"/>
</dbReference>
<name>K8EIL6_9FIRM</name>
<keyword evidence="1" id="KW-0732">Signal</keyword>
<keyword evidence="4" id="KW-1185">Reference proteome</keyword>
<feature type="domain" description="BIG2" evidence="2">
    <location>
        <begin position="371"/>
        <end position="447"/>
    </location>
</feature>
<dbReference type="SMART" id="SM00635">
    <property type="entry name" value="BID_2"/>
    <property type="match status" value="2"/>
</dbReference>
<evidence type="ECO:0000313" key="4">
    <source>
        <dbReference type="Proteomes" id="UP000009315"/>
    </source>
</evidence>
<sequence>MGILNKYVKLNSKKAVWEEVDENTYAAVFSDLRYNVTYSLTESYSKLAFDAKQVPSKERKMKWTQVVAKDVVVTADKATVSVEAGKTELVTLTAKKGTAVVDGVSYTATSSDNAIATAAVEGNVVTITAVKAGTANITVKGSKTGETVKDATIAVTVTAPQQLVVESAVAVNTKQVKVTFNAEIGAVLANNFSLYEKGNEYAIKVIDKVAVSEKAAVITLLDALEANKEYVVKCTAVPAKEENVLPLEAGEAEFKYLEQQPASIAFTKTVYATGEELAYVIKDEAGNDITANFAKGDLTLESSDSTVVDTATFVASNSNDSPAYAVVNLKIKDTEIQTGNVIITVKKTLEELAAIGRWTLDNVSNPNFDKPVTSLFLSDTGYKLKAEALNQDGKELTTDVATTFTYRSTTPTVAVIDEVTGDVTPVSVGNATFVITAKAGSKQVSKAVTVQVKADPVATALRLDKTSVTLVKLSDIPAKVKVELLDQYGSVMESVDASLSAEINKTDVIGANDLTGISLTDGVAEITLNPGAGDPTTAVVTVTYEEGTTKLTKTFNVALVEKAAFAGYAAVVETTKLDKNGDDEDRAQGPKEVTVAVYEKDINGNYIKEVTTFTVSDEFTSDGAVSVSDKTVTAANKGTEKVYVKVNDLTIATFTFTVVDSTPALTTVTQLKNAISVKTTDELDKVLFGTDVNGGIFVGYDQYGDKIAITSGDYQVYSSNQNIVKNDLDFGSSTGTVTLTIKLANKFYTVTVKVE</sequence>
<dbReference type="RefSeq" id="WP_008411867.1">
    <property type="nucleotide sequence ID" value="NZ_CAOS01000010.1"/>
</dbReference>
<reference evidence="3 4" key="1">
    <citation type="journal article" date="2013" name="Genome Announc.">
        <title>Genome Sequence of the Sulfate-Reducing Bacterium Desulfotomaculum hydrothermale Lam5(T).</title>
        <authorList>
            <person name="Amin O."/>
            <person name="Fardeau M.L."/>
            <person name="Valette O."/>
            <person name="Hirschler-Rea A."/>
            <person name="Barbe V."/>
            <person name="Medigue C."/>
            <person name="Vacherie B."/>
            <person name="Ollivier B."/>
            <person name="Bertin P.N."/>
            <person name="Dolla A."/>
        </authorList>
    </citation>
    <scope>NUCLEOTIDE SEQUENCE [LARGE SCALE GENOMIC DNA]</scope>
    <source>
        <strain evidence="4">Lam5 / DSM 18033</strain>
    </source>
</reference>
<gene>
    <name evidence="3" type="ORF">DESHY_30136</name>
</gene>
<dbReference type="AlphaFoldDB" id="K8EIL6"/>
<proteinExistence type="predicted"/>
<evidence type="ECO:0000256" key="1">
    <source>
        <dbReference type="ARBA" id="ARBA00022729"/>
    </source>
</evidence>
<dbReference type="Gene3D" id="2.60.40.1080">
    <property type="match status" value="2"/>
</dbReference>
<dbReference type="STRING" id="1121428.DESHY_30136"/>
<evidence type="ECO:0000313" key="3">
    <source>
        <dbReference type="EMBL" id="CCO08446.1"/>
    </source>
</evidence>
<dbReference type="Proteomes" id="UP000009315">
    <property type="component" value="Unassembled WGS sequence"/>
</dbReference>
<organism evidence="3 4">
    <name type="scientific">Desulforamulus hydrothermalis Lam5 = DSM 18033</name>
    <dbReference type="NCBI Taxonomy" id="1121428"/>
    <lineage>
        <taxon>Bacteria</taxon>
        <taxon>Bacillati</taxon>
        <taxon>Bacillota</taxon>
        <taxon>Clostridia</taxon>
        <taxon>Eubacteriales</taxon>
        <taxon>Peptococcaceae</taxon>
        <taxon>Desulforamulus</taxon>
    </lineage>
</organism>
<comment type="caution">
    <text evidence="3">The sequence shown here is derived from an EMBL/GenBank/DDBJ whole genome shotgun (WGS) entry which is preliminary data.</text>
</comment>